<evidence type="ECO:0000256" key="7">
    <source>
        <dbReference type="ARBA" id="ARBA00022989"/>
    </source>
</evidence>
<feature type="transmembrane region" description="Helical" evidence="9">
    <location>
        <begin position="187"/>
        <end position="209"/>
    </location>
</feature>
<sequence>MHISFTALMGYILGLGLFVLAVYLNTDNYLMFFSLSSLLMVLGGTIAVAMISFEGINVLLAMKAIFATLATAKVNTRKLYNDVGVLIDWAIIVRKEGLRKFENTVVLSKDEDQNFLGQSFLYLLSGYKGQKLMTLLEHTRQSMYDRQMMQAKVLMTMASAAPAFGMIGTLVGLVIMLNSMEGDPSKIGGGLAVALLTTLYGVLMAQLIFKPAARKIEQKQDLEAYRNHILTEGILLMAEGGSPTHIQDAMNAFLDPRYQFKRA</sequence>
<comment type="subcellular location">
    <subcellularLocation>
        <location evidence="1">Cell membrane</location>
        <topology evidence="1">Multi-pass membrane protein</topology>
    </subcellularLocation>
</comment>
<dbReference type="EMBL" id="CP000109">
    <property type="protein sequence ID" value="ABB42178.1"/>
    <property type="molecule type" value="Genomic_DNA"/>
</dbReference>
<evidence type="ECO:0000256" key="8">
    <source>
        <dbReference type="ARBA" id="ARBA00023136"/>
    </source>
</evidence>
<organism evidence="11">
    <name type="scientific">Hydrogenovibrio crunogenus (strain DSM 25203 / XCL-2)</name>
    <name type="common">Thiomicrospira crunogena</name>
    <dbReference type="NCBI Taxonomy" id="317025"/>
    <lineage>
        <taxon>Bacteria</taxon>
        <taxon>Pseudomonadati</taxon>
        <taxon>Pseudomonadota</taxon>
        <taxon>Gammaproteobacteria</taxon>
        <taxon>Thiotrichales</taxon>
        <taxon>Piscirickettsiaceae</taxon>
        <taxon>Hydrogenovibrio</taxon>
    </lineage>
</organism>
<evidence type="ECO:0000256" key="2">
    <source>
        <dbReference type="ARBA" id="ARBA00008038"/>
    </source>
</evidence>
<keyword evidence="3" id="KW-0813">Transport</keyword>
<dbReference type="InterPro" id="IPR002898">
    <property type="entry name" value="MotA_ExbB_proton_chnl"/>
</dbReference>
<feature type="transmembrane region" description="Helical" evidence="9">
    <location>
        <begin position="7"/>
        <end position="24"/>
    </location>
</feature>
<gene>
    <name evidence="11" type="ordered locus">Tcr_1586</name>
</gene>
<evidence type="ECO:0000256" key="1">
    <source>
        <dbReference type="ARBA" id="ARBA00004651"/>
    </source>
</evidence>
<evidence type="ECO:0000256" key="4">
    <source>
        <dbReference type="ARBA" id="ARBA00022475"/>
    </source>
</evidence>
<dbReference type="PROSITE" id="PS01307">
    <property type="entry name" value="MOTA"/>
    <property type="match status" value="1"/>
</dbReference>
<evidence type="ECO:0000256" key="9">
    <source>
        <dbReference type="SAM" id="Phobius"/>
    </source>
</evidence>
<dbReference type="AlphaFoldDB" id="Q31F95"/>
<dbReference type="GO" id="GO:0005886">
    <property type="term" value="C:plasma membrane"/>
    <property type="evidence" value="ECO:0007669"/>
    <property type="project" value="UniProtKB-SubCell"/>
</dbReference>
<dbReference type="KEGG" id="tcx:Tcr_1586"/>
<keyword evidence="5 9" id="KW-0812">Transmembrane</keyword>
<dbReference type="GO" id="GO:0006935">
    <property type="term" value="P:chemotaxis"/>
    <property type="evidence" value="ECO:0007669"/>
    <property type="project" value="InterPro"/>
</dbReference>
<evidence type="ECO:0000256" key="3">
    <source>
        <dbReference type="ARBA" id="ARBA00022448"/>
    </source>
</evidence>
<reference evidence="11" key="1">
    <citation type="submission" date="2006-07" db="EMBL/GenBank/DDBJ databases">
        <title>Complete sequence of Thiomicrospira crunogena XCL-2.</title>
        <authorList>
            <consortium name="US DOE Joint Genome Institute"/>
            <person name="Copeland A."/>
            <person name="Lucas S."/>
            <person name="Lapidus A."/>
            <person name="Barry K."/>
            <person name="Detter J.C."/>
            <person name="Glavina del Rio T."/>
            <person name="Hammon N."/>
            <person name="Israni S."/>
            <person name="Dalin E."/>
            <person name="Tice H."/>
            <person name="Pitluck S."/>
            <person name="Chain P."/>
            <person name="Malfatti S."/>
            <person name="Shin M."/>
            <person name="Vergez L."/>
            <person name="Schmutz J."/>
            <person name="Larimer F."/>
            <person name="Land M."/>
            <person name="Hauser L."/>
            <person name="Kyrpides N."/>
            <person name="Lykidis A."/>
            <person name="Scott K.M."/>
            <person name="Sievert S."/>
            <person name="Kerfeld C."/>
            <person name="Freyermuth S."/>
            <person name="Dobrinski K."/>
            <person name="Boller A."/>
            <person name="Fitzpatrick K."/>
            <person name="Thoma P."/>
            <person name="Moore J."/>
            <person name="Richardson P."/>
        </authorList>
    </citation>
    <scope>NUCLEOTIDE SEQUENCE</scope>
    <source>
        <strain evidence="11">XCL-2</strain>
    </source>
</reference>
<comment type="similarity">
    <text evidence="2">Belongs to the MotA family.</text>
</comment>
<keyword evidence="7 9" id="KW-1133">Transmembrane helix</keyword>
<proteinExistence type="inferred from homology"/>
<accession>Q31F95</accession>
<feature type="domain" description="MotA/TolQ/ExbB proton channel" evidence="10">
    <location>
        <begin position="123"/>
        <end position="223"/>
    </location>
</feature>
<evidence type="ECO:0000313" key="11">
    <source>
        <dbReference type="EMBL" id="ABB42178.1"/>
    </source>
</evidence>
<dbReference type="eggNOG" id="COG1291">
    <property type="taxonomic scope" value="Bacteria"/>
</dbReference>
<evidence type="ECO:0000256" key="5">
    <source>
        <dbReference type="ARBA" id="ARBA00022692"/>
    </source>
</evidence>
<dbReference type="PANTHER" id="PTHR30433">
    <property type="entry name" value="CHEMOTAXIS PROTEIN MOTA"/>
    <property type="match status" value="1"/>
</dbReference>
<dbReference type="STRING" id="317025.Tcr_1586"/>
<name>Q31F95_HYDCU</name>
<keyword evidence="8 9" id="KW-0472">Membrane</keyword>
<feature type="transmembrane region" description="Helical" evidence="9">
    <location>
        <begin position="30"/>
        <end position="53"/>
    </location>
</feature>
<protein>
    <submittedName>
        <fullName evidence="11">MotA/TolQ/ExbB family protein</fullName>
    </submittedName>
</protein>
<keyword evidence="4" id="KW-1003">Cell membrane</keyword>
<keyword evidence="6" id="KW-0283">Flagellar rotation</keyword>
<evidence type="ECO:0000256" key="6">
    <source>
        <dbReference type="ARBA" id="ARBA00022779"/>
    </source>
</evidence>
<dbReference type="GO" id="GO:0071978">
    <property type="term" value="P:bacterial-type flagellum-dependent swarming motility"/>
    <property type="evidence" value="ECO:0007669"/>
    <property type="project" value="InterPro"/>
</dbReference>
<dbReference type="Pfam" id="PF01618">
    <property type="entry name" value="MotA_ExbB"/>
    <property type="match status" value="1"/>
</dbReference>
<dbReference type="HOGENOM" id="CLU_079895_1_0_6"/>
<dbReference type="InterPro" id="IPR047055">
    <property type="entry name" value="MotA-like"/>
</dbReference>
<dbReference type="InterPro" id="IPR000540">
    <property type="entry name" value="Flag_MotA_CS"/>
</dbReference>
<evidence type="ECO:0000259" key="10">
    <source>
        <dbReference type="Pfam" id="PF01618"/>
    </source>
</evidence>
<feature type="transmembrane region" description="Helical" evidence="9">
    <location>
        <begin position="153"/>
        <end position="175"/>
    </location>
</feature>